<evidence type="ECO:0000313" key="33">
    <source>
        <dbReference type="Proteomes" id="UP000186549"/>
    </source>
</evidence>
<name>A0A139KH14_BACUN</name>
<dbReference type="PANTHER" id="PTHR39321">
    <property type="entry name" value="NICOTINATE-NUCLEOTIDE ADENYLYLTRANSFERASE-RELATED"/>
    <property type="match status" value="1"/>
</dbReference>
<comment type="similarity">
    <text evidence="3 11">Belongs to the NadD family.</text>
</comment>
<evidence type="ECO:0000256" key="11">
    <source>
        <dbReference type="HAMAP-Rule" id="MF_00244"/>
    </source>
</evidence>
<dbReference type="EMBL" id="WCTL01000010">
    <property type="protein sequence ID" value="KAB4235615.1"/>
    <property type="molecule type" value="Genomic_DNA"/>
</dbReference>
<comment type="pathway">
    <text evidence="2 11">Cofactor biosynthesis; NAD(+) biosynthesis; deamido-NAD(+) from nicotinate D-ribonucleotide: step 1/1.</text>
</comment>
<dbReference type="PANTHER" id="PTHR39321:SF3">
    <property type="entry name" value="PHOSPHOPANTETHEINE ADENYLYLTRANSFERASE"/>
    <property type="match status" value="1"/>
</dbReference>
<reference evidence="23 33" key="2">
    <citation type="journal article" date="2016" name="Nat. Biotechnol.">
        <title>Measurement of bacterial replication rates in microbial communities.</title>
        <authorList>
            <person name="Brown C.T."/>
            <person name="Olm M.R."/>
            <person name="Thomas B.C."/>
            <person name="Banfield J.F."/>
        </authorList>
    </citation>
    <scope>NUCLEOTIDE SEQUENCE [LARGE SCALE GENOMIC DNA]</scope>
    <source>
        <strain evidence="23">45_41</strain>
    </source>
</reference>
<dbReference type="Proteomes" id="UP001214113">
    <property type="component" value="Unassembled WGS sequence"/>
</dbReference>
<dbReference type="AlphaFoldDB" id="A0A139KH14"/>
<evidence type="ECO:0000256" key="5">
    <source>
        <dbReference type="ARBA" id="ARBA00022679"/>
    </source>
</evidence>
<dbReference type="Proteomes" id="UP000442334">
    <property type="component" value="Unassembled WGS sequence"/>
</dbReference>
<dbReference type="EMBL" id="QSRB01000006">
    <property type="protein sequence ID" value="RGK86190.1"/>
    <property type="molecule type" value="Genomic_DNA"/>
</dbReference>
<dbReference type="InterPro" id="IPR014729">
    <property type="entry name" value="Rossmann-like_a/b/a_fold"/>
</dbReference>
<evidence type="ECO:0000313" key="37">
    <source>
        <dbReference type="Proteomes" id="UP000260874"/>
    </source>
</evidence>
<dbReference type="GeneID" id="99753037"/>
<dbReference type="GO" id="GO:0009435">
    <property type="term" value="P:NAD+ biosynthetic process"/>
    <property type="evidence" value="ECO:0007669"/>
    <property type="project" value="UniProtKB-UniRule"/>
</dbReference>
<dbReference type="InterPro" id="IPR004821">
    <property type="entry name" value="Cyt_trans-like"/>
</dbReference>
<dbReference type="Proteomes" id="UP000095419">
    <property type="component" value="Unassembled WGS sequence"/>
</dbReference>
<evidence type="ECO:0000256" key="3">
    <source>
        <dbReference type="ARBA" id="ARBA00009014"/>
    </source>
</evidence>
<dbReference type="EMBL" id="WCUA01000033">
    <property type="protein sequence ID" value="KAB4181674.1"/>
    <property type="molecule type" value="Genomic_DNA"/>
</dbReference>
<dbReference type="Proteomes" id="UP000260874">
    <property type="component" value="Unassembled WGS sequence"/>
</dbReference>
<dbReference type="OrthoDB" id="5295945at2"/>
<dbReference type="EMBL" id="NFHS01000001">
    <property type="protein sequence ID" value="OUN57105.1"/>
    <property type="molecule type" value="Genomic_DNA"/>
</dbReference>
<dbReference type="Pfam" id="PF01467">
    <property type="entry name" value="CTP_transf_like"/>
    <property type="match status" value="1"/>
</dbReference>
<dbReference type="Proteomes" id="UP000261295">
    <property type="component" value="Unassembled WGS sequence"/>
</dbReference>
<evidence type="ECO:0000313" key="42">
    <source>
        <dbReference type="Proteomes" id="UP000433928"/>
    </source>
</evidence>
<dbReference type="EMBL" id="QSEE01000007">
    <property type="protein sequence ID" value="RGZ49213.1"/>
    <property type="molecule type" value="Genomic_DNA"/>
</dbReference>
<dbReference type="RefSeq" id="WP_005826971.1">
    <property type="nucleotide sequence ID" value="NZ_BQNL01000001.1"/>
</dbReference>
<gene>
    <name evidence="11 13" type="primary">nadD</name>
    <name evidence="24" type="ORF">B5G17_01665</name>
    <name evidence="23" type="ORF">BHV79_11285</name>
    <name evidence="15" type="ORF">CE91St12_37540</name>
    <name evidence="30" type="ORF">DW988_08725</name>
    <name evidence="29" type="ORF">DWW83_13040</name>
    <name evidence="28" type="ORF">DXC07_03120</name>
    <name evidence="27" type="ORF">DXC80_01690</name>
    <name evidence="26" type="ORF">DXC91_09905</name>
    <name evidence="25" type="ORF">DXD40_09680</name>
    <name evidence="13" type="ORF">ERS417307_00846</name>
    <name evidence="14" type="ORF">ERS852462_00954</name>
    <name evidence="19" type="ORF">GAP41_13650</name>
    <name evidence="18" type="ORF">GAP47_12335</name>
    <name evidence="20" type="ORF">GAP48_01610</name>
    <name evidence="17" type="ORF">GAQ34_20125</name>
    <name evidence="16" type="ORF">GAQ59_06755</name>
    <name evidence="21" type="ORF">POY80_06230</name>
    <name evidence="22" type="ORF">POZ22_04850</name>
</gene>
<dbReference type="EMBL" id="CZAF01000003">
    <property type="protein sequence ID" value="CUO61487.1"/>
    <property type="molecule type" value="Genomic_DNA"/>
</dbReference>
<dbReference type="NCBIfam" id="TIGR00482">
    <property type="entry name" value="nicotinate (nicotinamide) nucleotide adenylyltransferase"/>
    <property type="match status" value="1"/>
</dbReference>
<evidence type="ECO:0000313" key="14">
    <source>
        <dbReference type="EMBL" id="CUO61487.1"/>
    </source>
</evidence>
<dbReference type="HAMAP" id="MF_00244">
    <property type="entry name" value="NaMN_adenylyltr"/>
    <property type="match status" value="1"/>
</dbReference>
<evidence type="ECO:0000313" key="27">
    <source>
        <dbReference type="EMBL" id="RGL17172.1"/>
    </source>
</evidence>
<dbReference type="InterPro" id="IPR005248">
    <property type="entry name" value="NadD/NMNAT"/>
</dbReference>
<evidence type="ECO:0000313" key="25">
    <source>
        <dbReference type="EMBL" id="RGJ94070.1"/>
    </source>
</evidence>
<reference evidence="35 36" key="5">
    <citation type="submission" date="2018-08" db="EMBL/GenBank/DDBJ databases">
        <title>A genome reference for cultivated species of the human gut microbiota.</title>
        <authorList>
            <person name="Zou Y."/>
            <person name="Xue W."/>
            <person name="Luo G."/>
        </authorList>
    </citation>
    <scope>NUCLEOTIDE SEQUENCE [LARGE SCALE GENOMIC DNA]</scope>
    <source>
        <strain evidence="29 40">AF17-20</strain>
        <strain evidence="30 39">AM50-4</strain>
        <strain evidence="28 38">OM07-9</strain>
        <strain evidence="27 35">TF08-13</strain>
        <strain evidence="26 37">TF09-22</strain>
        <strain evidence="25 36">TM04-30</strain>
    </source>
</reference>
<evidence type="ECO:0000313" key="22">
    <source>
        <dbReference type="EMBL" id="MDC1854121.1"/>
    </source>
</evidence>
<keyword evidence="5 11" id="KW-0808">Transferase</keyword>
<reference evidence="24" key="4">
    <citation type="journal article" date="2018" name="BMC Genomics">
        <title>Whole genome sequencing and function prediction of 133 gut anaerobes isolated from chicken caecum in pure cultures.</title>
        <authorList>
            <person name="Medvecky M."/>
            <person name="Cejkova D."/>
            <person name="Polansky O."/>
            <person name="Karasova D."/>
            <person name="Kubasova T."/>
            <person name="Cizek A."/>
            <person name="Rychlik I."/>
        </authorList>
    </citation>
    <scope>NUCLEOTIDE SEQUENCE</scope>
    <source>
        <strain evidence="24">An67</strain>
    </source>
</reference>
<dbReference type="Proteomes" id="UP000283684">
    <property type="component" value="Unassembled WGS sequence"/>
</dbReference>
<evidence type="ECO:0000256" key="1">
    <source>
        <dbReference type="ARBA" id="ARBA00002324"/>
    </source>
</evidence>
<evidence type="ECO:0000256" key="8">
    <source>
        <dbReference type="ARBA" id="ARBA00022840"/>
    </source>
</evidence>
<dbReference type="EMBL" id="QSPV01000006">
    <property type="protein sequence ID" value="RGJ94070.1"/>
    <property type="molecule type" value="Genomic_DNA"/>
</dbReference>
<sequence>MNIGIFSGSFNPIHIGHLALANYLCEYGDLDEVWFMVTPHNPLKEENELMDDKLRLKLVQLATEGYPKFRASDFEFHLPRPSYTVHTLDALKRTYPQHTFHLVIGSDNWRLFHRWYESERIIAENHLLVYPRPGYPVEATFLPQNVRTVSSPVFEISSTFIRRAIEEGKDVRYFLHPAVCDELKRMQNESLN</sequence>
<comment type="function">
    <text evidence="1 11">Catalyzes the reversible adenylation of nicotinate mononucleotide (NaMN) to nicotinic acid adenine dinucleotide (NaAD).</text>
</comment>
<evidence type="ECO:0000313" key="38">
    <source>
        <dbReference type="Proteomes" id="UP000261295"/>
    </source>
</evidence>
<reference evidence="41 42" key="6">
    <citation type="journal article" date="2019" name="Nat. Med.">
        <title>A library of human gut bacterial isolates paired with longitudinal multiomics data enables mechanistic microbiome research.</title>
        <authorList>
            <person name="Poyet M."/>
            <person name="Groussin M."/>
            <person name="Gibbons S.M."/>
            <person name="Avila-Pacheco J."/>
            <person name="Jiang X."/>
            <person name="Kearney S.M."/>
            <person name="Perrotta A.R."/>
            <person name="Berdy B."/>
            <person name="Zhao S."/>
            <person name="Lieberman T.D."/>
            <person name="Swanson P.K."/>
            <person name="Smith M."/>
            <person name="Roesemann S."/>
            <person name="Alexander J.E."/>
            <person name="Rich S.A."/>
            <person name="Livny J."/>
            <person name="Vlamakis H."/>
            <person name="Clish C."/>
            <person name="Bullock K."/>
            <person name="Deik A."/>
            <person name="Scott J."/>
            <person name="Pierce K.A."/>
            <person name="Xavier R.J."/>
            <person name="Alm E.J."/>
        </authorList>
    </citation>
    <scope>NUCLEOTIDE SEQUENCE [LARGE SCALE GENOMIC DNA]</scope>
    <source>
        <strain evidence="17 43">BIOML-A21</strain>
        <strain evidence="16 42">BIOML-A27</strain>
        <strain evidence="20 45">BIOML-A3</strain>
        <strain evidence="18 44">BIOML-A5</strain>
        <strain evidence="19 41">BIOML-A6</strain>
    </source>
</reference>
<evidence type="ECO:0000313" key="28">
    <source>
        <dbReference type="EMBL" id="RGM57802.1"/>
    </source>
</evidence>
<dbReference type="Proteomes" id="UP001055048">
    <property type="component" value="Unassembled WGS sequence"/>
</dbReference>
<dbReference type="EMBL" id="BQNL01000001">
    <property type="protein sequence ID" value="GKH15544.1"/>
    <property type="molecule type" value="Genomic_DNA"/>
</dbReference>
<dbReference type="GO" id="GO:0005524">
    <property type="term" value="F:ATP binding"/>
    <property type="evidence" value="ECO:0007669"/>
    <property type="project" value="UniProtKB-KW"/>
</dbReference>
<evidence type="ECO:0000313" key="41">
    <source>
        <dbReference type="Proteomes" id="UP000431575"/>
    </source>
</evidence>
<dbReference type="Proteomes" id="UP000433928">
    <property type="component" value="Unassembled WGS sequence"/>
</dbReference>
<evidence type="ECO:0000313" key="26">
    <source>
        <dbReference type="EMBL" id="RGK86190.1"/>
    </source>
</evidence>
<dbReference type="EC" id="2.7.7.18" evidence="11"/>
<evidence type="ECO:0000313" key="15">
    <source>
        <dbReference type="EMBL" id="GKH15544.1"/>
    </source>
</evidence>
<dbReference type="NCBIfam" id="TIGR00125">
    <property type="entry name" value="cyt_tran_rel"/>
    <property type="match status" value="1"/>
</dbReference>
<evidence type="ECO:0000313" key="16">
    <source>
        <dbReference type="EMBL" id="KAB4171320.1"/>
    </source>
</evidence>
<dbReference type="Proteomes" id="UP001218502">
    <property type="component" value="Unassembled WGS sequence"/>
</dbReference>
<evidence type="ECO:0000313" key="21">
    <source>
        <dbReference type="EMBL" id="MDC1752036.1"/>
    </source>
</evidence>
<dbReference type="PATRIC" id="fig|820.27.peg.663"/>
<dbReference type="SUPFAM" id="SSF52374">
    <property type="entry name" value="Nucleotidylyl transferase"/>
    <property type="match status" value="1"/>
</dbReference>
<dbReference type="EMBL" id="CYZF01000002">
    <property type="protein sequence ID" value="CUN98494.1"/>
    <property type="molecule type" value="Genomic_DNA"/>
</dbReference>
<dbReference type="EMBL" id="WCTJ01000002">
    <property type="protein sequence ID" value="KAB4258415.1"/>
    <property type="molecule type" value="Genomic_DNA"/>
</dbReference>
<dbReference type="STRING" id="820.ERS852554_02071"/>
<evidence type="ECO:0000313" key="18">
    <source>
        <dbReference type="EMBL" id="KAB4235615.1"/>
    </source>
</evidence>
<dbReference type="Proteomes" id="UP000431575">
    <property type="component" value="Unassembled WGS sequence"/>
</dbReference>
<evidence type="ECO:0000313" key="19">
    <source>
        <dbReference type="EMBL" id="KAB4241776.1"/>
    </source>
</evidence>
<dbReference type="EMBL" id="JAQNQY010000005">
    <property type="protein sequence ID" value="MDC1752036.1"/>
    <property type="molecule type" value="Genomic_DNA"/>
</dbReference>
<dbReference type="GO" id="GO:0004515">
    <property type="term" value="F:nicotinate-nucleotide adenylyltransferase activity"/>
    <property type="evidence" value="ECO:0007669"/>
    <property type="project" value="UniProtKB-UniRule"/>
</dbReference>
<evidence type="ECO:0000313" key="32">
    <source>
        <dbReference type="Proteomes" id="UP000095614"/>
    </source>
</evidence>
<evidence type="ECO:0000313" key="34">
    <source>
        <dbReference type="Proteomes" id="UP000196329"/>
    </source>
</evidence>
<dbReference type="Gene3D" id="3.40.50.620">
    <property type="entry name" value="HUPs"/>
    <property type="match status" value="1"/>
</dbReference>
<reference evidence="34" key="3">
    <citation type="submission" date="2017-04" db="EMBL/GenBank/DDBJ databases">
        <title>Function of individual gut microbiota members based on whole genome sequencing of pure cultures obtained from chicken caecum.</title>
        <authorList>
            <person name="Medvecky M."/>
            <person name="Cejkova D."/>
            <person name="Polansky O."/>
            <person name="Karasova D."/>
            <person name="Kubasova T."/>
            <person name="Cizek A."/>
            <person name="Rychlik I."/>
        </authorList>
    </citation>
    <scope>NUCLEOTIDE SEQUENCE [LARGE SCALE GENOMIC DNA]</scope>
    <source>
        <strain evidence="34">An67</strain>
    </source>
</reference>
<evidence type="ECO:0000313" key="40">
    <source>
        <dbReference type="Proteomes" id="UP000284022"/>
    </source>
</evidence>
<dbReference type="UniPathway" id="UPA00253">
    <property type="reaction ID" value="UER00332"/>
</dbReference>
<proteinExistence type="inferred from homology"/>
<dbReference type="Proteomes" id="UP000462376">
    <property type="component" value="Unassembled WGS sequence"/>
</dbReference>
<accession>A0A139KH14</accession>
<reference evidence="31 32" key="1">
    <citation type="submission" date="2015-09" db="EMBL/GenBank/DDBJ databases">
        <authorList>
            <consortium name="Pathogen Informatics"/>
        </authorList>
    </citation>
    <scope>NUCLEOTIDE SEQUENCE [LARGE SCALE GENOMIC DNA]</scope>
    <source>
        <strain evidence="13 31">2789STDY5608791</strain>
        <strain evidence="14 32">2789STDY5834847</strain>
    </source>
</reference>
<keyword evidence="4 11" id="KW-0662">Pyridine nucleotide biosynthesis</keyword>
<evidence type="ECO:0000256" key="6">
    <source>
        <dbReference type="ARBA" id="ARBA00022695"/>
    </source>
</evidence>
<evidence type="ECO:0000313" key="13">
    <source>
        <dbReference type="EMBL" id="CUN98494.1"/>
    </source>
</evidence>
<evidence type="ECO:0000313" key="23">
    <source>
        <dbReference type="EMBL" id="OKZ32068.1"/>
    </source>
</evidence>
<dbReference type="EMBL" id="WCTM01000007">
    <property type="protein sequence ID" value="KAB4241776.1"/>
    <property type="molecule type" value="Genomic_DNA"/>
</dbReference>
<evidence type="ECO:0000313" key="36">
    <source>
        <dbReference type="Proteomes" id="UP000260844"/>
    </source>
</evidence>
<dbReference type="Proteomes" id="UP000095614">
    <property type="component" value="Unassembled WGS sequence"/>
</dbReference>
<evidence type="ECO:0000256" key="9">
    <source>
        <dbReference type="ARBA" id="ARBA00023027"/>
    </source>
</evidence>
<evidence type="ECO:0000313" key="20">
    <source>
        <dbReference type="EMBL" id="KAB4258415.1"/>
    </source>
</evidence>
<evidence type="ECO:0000313" key="30">
    <source>
        <dbReference type="EMBL" id="RGZ49213.1"/>
    </source>
</evidence>
<reference evidence="15" key="7">
    <citation type="submission" date="2022-01" db="EMBL/GenBank/DDBJ databases">
        <title>Novel bile acid biosynthetic pathways are enriched in the microbiome of centenarians.</title>
        <authorList>
            <person name="Sato Y."/>
            <person name="Atarashi K."/>
            <person name="Plichta R.D."/>
            <person name="Arai Y."/>
            <person name="Sasajima S."/>
            <person name="Kearney M.S."/>
            <person name="Suda W."/>
            <person name="Takeshita K."/>
            <person name="Sasaki T."/>
            <person name="Okamoto S."/>
            <person name="Skelly N.A."/>
            <person name="Okamura Y."/>
            <person name="Vlamakis H."/>
            <person name="Li Y."/>
            <person name="Tanoue T."/>
            <person name="Takei H."/>
            <person name="Nittono H."/>
            <person name="Narushima S."/>
            <person name="Irie J."/>
            <person name="Itoh H."/>
            <person name="Moriya K."/>
            <person name="Sugiura Y."/>
            <person name="Suematsu M."/>
            <person name="Moritoki N."/>
            <person name="Shibata S."/>
            <person name="Littman R.D."/>
            <person name="Fischbach A.M."/>
            <person name="Uwamino Y."/>
            <person name="Inoue T."/>
            <person name="Honda A."/>
            <person name="Hattori M."/>
            <person name="Murai T."/>
            <person name="Xavier J.R."/>
            <person name="Hirose N."/>
            <person name="Honda K."/>
        </authorList>
    </citation>
    <scope>NUCLEOTIDE SEQUENCE</scope>
    <source>
        <strain evidence="15">CE91-St12</strain>
    </source>
</reference>
<evidence type="ECO:0000313" key="44">
    <source>
        <dbReference type="Proteomes" id="UP000462376"/>
    </source>
</evidence>
<organism evidence="28 38">
    <name type="scientific">Bacteroides uniformis</name>
    <dbReference type="NCBI Taxonomy" id="820"/>
    <lineage>
        <taxon>Bacteria</taxon>
        <taxon>Pseudomonadati</taxon>
        <taxon>Bacteroidota</taxon>
        <taxon>Bacteroidia</taxon>
        <taxon>Bacteroidales</taxon>
        <taxon>Bacteroidaceae</taxon>
        <taxon>Bacteroides</taxon>
    </lineage>
</organism>
<dbReference type="Proteomes" id="UP000260795">
    <property type="component" value="Unassembled WGS sequence"/>
</dbReference>
<dbReference type="EMBL" id="JAQNSB010000005">
    <property type="protein sequence ID" value="MDC1854121.1"/>
    <property type="molecule type" value="Genomic_DNA"/>
</dbReference>
<evidence type="ECO:0000256" key="4">
    <source>
        <dbReference type="ARBA" id="ARBA00022642"/>
    </source>
</evidence>
<evidence type="ECO:0000313" key="17">
    <source>
        <dbReference type="EMBL" id="KAB4181674.1"/>
    </source>
</evidence>
<dbReference type="Proteomes" id="UP000487989">
    <property type="component" value="Unassembled WGS sequence"/>
</dbReference>
<keyword evidence="9 11" id="KW-0520">NAD</keyword>
<dbReference type="CDD" id="cd02165">
    <property type="entry name" value="NMNAT"/>
    <property type="match status" value="1"/>
</dbReference>
<comment type="catalytic activity">
    <reaction evidence="10 11">
        <text>nicotinate beta-D-ribonucleotide + ATP + H(+) = deamido-NAD(+) + diphosphate</text>
        <dbReference type="Rhea" id="RHEA:22860"/>
        <dbReference type="ChEBI" id="CHEBI:15378"/>
        <dbReference type="ChEBI" id="CHEBI:30616"/>
        <dbReference type="ChEBI" id="CHEBI:33019"/>
        <dbReference type="ChEBI" id="CHEBI:57502"/>
        <dbReference type="ChEBI" id="CHEBI:58437"/>
        <dbReference type="EC" id="2.7.7.18"/>
    </reaction>
</comment>
<keyword evidence="6 11" id="KW-0548">Nucleotidyltransferase</keyword>
<dbReference type="EMBL" id="MNQU01000236">
    <property type="protein sequence ID" value="OKZ32068.1"/>
    <property type="molecule type" value="Genomic_DNA"/>
</dbReference>
<keyword evidence="7 11" id="KW-0547">Nucleotide-binding</keyword>
<evidence type="ECO:0000313" key="29">
    <source>
        <dbReference type="EMBL" id="RGU38867.1"/>
    </source>
</evidence>
<dbReference type="EMBL" id="WCUG01000005">
    <property type="protein sequence ID" value="KAB4171320.1"/>
    <property type="molecule type" value="Genomic_DNA"/>
</dbReference>
<dbReference type="Proteomes" id="UP000284022">
    <property type="component" value="Unassembled WGS sequence"/>
</dbReference>
<evidence type="ECO:0000313" key="39">
    <source>
        <dbReference type="Proteomes" id="UP000283684"/>
    </source>
</evidence>
<dbReference type="Proteomes" id="UP000186549">
    <property type="component" value="Unassembled WGS sequence"/>
</dbReference>
<evidence type="ECO:0000256" key="2">
    <source>
        <dbReference type="ARBA" id="ARBA00005019"/>
    </source>
</evidence>
<reference evidence="21" key="8">
    <citation type="submission" date="2022-10" db="EMBL/GenBank/DDBJ databases">
        <title>Human gut microbiome strain richness.</title>
        <authorList>
            <person name="Chen-Liaw A."/>
        </authorList>
    </citation>
    <scope>NUCLEOTIDE SEQUENCE</scope>
    <source>
        <strain evidence="21">A1_m1001262Bd0_191120</strain>
        <strain evidence="22">BSD2780061687st1_G10_BSD2780061687b_171204</strain>
    </source>
</reference>
<dbReference type="EMBL" id="QSTL01000002">
    <property type="protein sequence ID" value="RGM57802.1"/>
    <property type="molecule type" value="Genomic_DNA"/>
</dbReference>
<dbReference type="EMBL" id="QRXV01000013">
    <property type="protein sequence ID" value="RGU38867.1"/>
    <property type="molecule type" value="Genomic_DNA"/>
</dbReference>
<evidence type="ECO:0000256" key="10">
    <source>
        <dbReference type="ARBA" id="ARBA00048721"/>
    </source>
</evidence>
<evidence type="ECO:0000313" key="45">
    <source>
        <dbReference type="Proteomes" id="UP000487989"/>
    </source>
</evidence>
<dbReference type="Proteomes" id="UP000260844">
    <property type="component" value="Unassembled WGS sequence"/>
</dbReference>
<evidence type="ECO:0000313" key="35">
    <source>
        <dbReference type="Proteomes" id="UP000260795"/>
    </source>
</evidence>
<evidence type="ECO:0000259" key="12">
    <source>
        <dbReference type="Pfam" id="PF01467"/>
    </source>
</evidence>
<evidence type="ECO:0000313" key="43">
    <source>
        <dbReference type="Proteomes" id="UP000442334"/>
    </source>
</evidence>
<keyword evidence="8 11" id="KW-0067">ATP-binding</keyword>
<dbReference type="Proteomes" id="UP000196329">
    <property type="component" value="Unassembled WGS sequence"/>
</dbReference>
<evidence type="ECO:0000313" key="31">
    <source>
        <dbReference type="Proteomes" id="UP000095419"/>
    </source>
</evidence>
<evidence type="ECO:0000256" key="7">
    <source>
        <dbReference type="ARBA" id="ARBA00022741"/>
    </source>
</evidence>
<feature type="domain" description="Cytidyltransferase-like" evidence="12">
    <location>
        <begin position="5"/>
        <end position="163"/>
    </location>
</feature>
<dbReference type="EMBL" id="QSRK01000002">
    <property type="protein sequence ID" value="RGL17172.1"/>
    <property type="molecule type" value="Genomic_DNA"/>
</dbReference>
<evidence type="ECO:0000313" key="24">
    <source>
        <dbReference type="EMBL" id="OUN57105.1"/>
    </source>
</evidence>
<protein>
    <recommendedName>
        <fullName evidence="11">Probable nicotinate-nucleotide adenylyltransferase</fullName>
        <ecNumber evidence="11">2.7.7.18</ecNumber>
    </recommendedName>
    <alternativeName>
        <fullName evidence="11">Deamido-NAD(+) diphosphorylase</fullName>
    </alternativeName>
    <alternativeName>
        <fullName evidence="11">Deamido-NAD(+) pyrophosphorylase</fullName>
    </alternativeName>
    <alternativeName>
        <fullName evidence="11">Nicotinate mononucleotide adenylyltransferase</fullName>
        <shortName evidence="11">NaMN adenylyltransferase</shortName>
    </alternativeName>
</protein>